<accession>A0A5C2SNF7</accession>
<feature type="region of interest" description="Disordered" evidence="1">
    <location>
        <begin position="148"/>
        <end position="193"/>
    </location>
</feature>
<dbReference type="Proteomes" id="UP000313359">
    <property type="component" value="Unassembled WGS sequence"/>
</dbReference>
<feature type="region of interest" description="Disordered" evidence="1">
    <location>
        <begin position="1"/>
        <end position="119"/>
    </location>
</feature>
<dbReference type="EMBL" id="ML122253">
    <property type="protein sequence ID" value="RPD64828.1"/>
    <property type="molecule type" value="Genomic_DNA"/>
</dbReference>
<feature type="compositionally biased region" description="Low complexity" evidence="1">
    <location>
        <begin position="261"/>
        <end position="271"/>
    </location>
</feature>
<keyword evidence="3" id="KW-1185">Reference proteome</keyword>
<gene>
    <name evidence="2" type="ORF">L227DRAFT_519335</name>
</gene>
<dbReference type="AlphaFoldDB" id="A0A5C2SNF7"/>
<feature type="compositionally biased region" description="Low complexity" evidence="1">
    <location>
        <begin position="67"/>
        <end position="85"/>
    </location>
</feature>
<organism evidence="2 3">
    <name type="scientific">Lentinus tigrinus ALCF2SS1-6</name>
    <dbReference type="NCBI Taxonomy" id="1328759"/>
    <lineage>
        <taxon>Eukaryota</taxon>
        <taxon>Fungi</taxon>
        <taxon>Dikarya</taxon>
        <taxon>Basidiomycota</taxon>
        <taxon>Agaricomycotina</taxon>
        <taxon>Agaricomycetes</taxon>
        <taxon>Polyporales</taxon>
        <taxon>Polyporaceae</taxon>
        <taxon>Lentinus</taxon>
    </lineage>
</organism>
<protein>
    <submittedName>
        <fullName evidence="2">Uncharacterized protein</fullName>
    </submittedName>
</protein>
<feature type="region of interest" description="Disordered" evidence="1">
    <location>
        <begin position="242"/>
        <end position="308"/>
    </location>
</feature>
<evidence type="ECO:0000256" key="1">
    <source>
        <dbReference type="SAM" id="MobiDB-lite"/>
    </source>
</evidence>
<sequence length="308" mass="32653">MPSPSPSTTAPLPPRPTTAALATPHDALLADLQLQGPTERSVRPAAPTLSVLPTVASTEHSHRIERTPSPSAGARSASSTPGPASHEPLLDPFSGNVAGVMLPRRTSERERDAAPSQFDQRRDDLWSGLATIRELQSEVASMHVQMEGIGLNDPRGGKRAPGVAGRVHSDTIPVGDEWNEPEGAADAVEEQRKRARDAEFTNLAETFKGRREAIDAIMNKLGELSDSLTQFHALHTPVMDLGTSRTNTKDSMPLSPDLANATSPSTAASPSPELPPALPKFILSEPDKRVLHESPVAGPGELPHASPA</sequence>
<feature type="compositionally biased region" description="Basic and acidic residues" evidence="1">
    <location>
        <begin position="105"/>
        <end position="119"/>
    </location>
</feature>
<feature type="compositionally biased region" description="Pro residues" evidence="1">
    <location>
        <begin position="1"/>
        <end position="16"/>
    </location>
</feature>
<dbReference type="OrthoDB" id="2537650at2759"/>
<evidence type="ECO:0000313" key="2">
    <source>
        <dbReference type="EMBL" id="RPD64828.1"/>
    </source>
</evidence>
<proteinExistence type="predicted"/>
<evidence type="ECO:0000313" key="3">
    <source>
        <dbReference type="Proteomes" id="UP000313359"/>
    </source>
</evidence>
<name>A0A5C2SNF7_9APHY</name>
<reference evidence="2" key="1">
    <citation type="journal article" date="2018" name="Genome Biol. Evol.">
        <title>Genomics and development of Lentinus tigrinus, a white-rot wood-decaying mushroom with dimorphic fruiting bodies.</title>
        <authorList>
            <person name="Wu B."/>
            <person name="Xu Z."/>
            <person name="Knudson A."/>
            <person name="Carlson A."/>
            <person name="Chen N."/>
            <person name="Kovaka S."/>
            <person name="LaButti K."/>
            <person name="Lipzen A."/>
            <person name="Pennachio C."/>
            <person name="Riley R."/>
            <person name="Schakwitz W."/>
            <person name="Umezawa K."/>
            <person name="Ohm R.A."/>
            <person name="Grigoriev I.V."/>
            <person name="Nagy L.G."/>
            <person name="Gibbons J."/>
            <person name="Hibbett D."/>
        </authorList>
    </citation>
    <scope>NUCLEOTIDE SEQUENCE [LARGE SCALE GENOMIC DNA]</scope>
    <source>
        <strain evidence="2">ALCF2SS1-6</strain>
    </source>
</reference>